<evidence type="ECO:0000256" key="1">
    <source>
        <dbReference type="SAM" id="MobiDB-lite"/>
    </source>
</evidence>
<comment type="caution">
    <text evidence="2">The sequence shown here is derived from an EMBL/GenBank/DDBJ whole genome shotgun (WGS) entry which is preliminary data.</text>
</comment>
<dbReference type="PANTHER" id="PTHR46033">
    <property type="entry name" value="PROTEIN MAIN-LIKE 2"/>
    <property type="match status" value="1"/>
</dbReference>
<gene>
    <name evidence="2" type="ORF">F3Y22_tig00110328pilonHSYRG00636</name>
</gene>
<dbReference type="AlphaFoldDB" id="A0A6A3B464"/>
<dbReference type="InterPro" id="IPR044824">
    <property type="entry name" value="MAIN-like"/>
</dbReference>
<accession>A0A6A3B464</accession>
<dbReference type="EMBL" id="VEPZ02000934">
    <property type="protein sequence ID" value="KAE8709839.1"/>
    <property type="molecule type" value="Genomic_DNA"/>
</dbReference>
<feature type="region of interest" description="Disordered" evidence="1">
    <location>
        <begin position="513"/>
        <end position="575"/>
    </location>
</feature>
<sequence length="575" mass="66114">MATTSNCGICGQTGETSDHLFRQYHIAMAIWSSLVKTEKLEDFYTRDIKSWMQINIASPGSYAREENDWDLRFGSILWLIWKNRNGRIFDPDYFKHESVLEKSRRLTLEANCAMESSLSTIQLSHHPCIIHDTWQPPPHNWCKISTDGSRNIGSRFASCGVETGLWGIYEVLSHARNLVERLITVEMDSLEVVRMLKHISQNANKVENILAKIVVTRGEVHMFFSNPPLEVIDLVQQEAEDYTYKMEGGLFCLYGNHISRHFADTWRSETHTFHLPCGECMIMLEDASKHLGLPIDRDVLSGVAYGDWNSLFQEYLGGVLPNFNGGWIPLNWLDATFKHLSYDASEEQDRRGSIPCREPIYVDHLTVADGYYKWFNRNEKLFLLSEEVRSGTTAPEPSQQPPSISMYTPQLFHMVPWPYQMHPLPLPYQIATTTVELYDPSLRILWLYVCKSNLGFIYWLLNGFNITTDCRRTDTSVQFSHSSMTDFSQFSQFSMSSGIVSHTPIGSLFYGGATSSSVPHQQNVSAPDDDDDDDYGDDYDGDDNESEELEQVIRRNPHRDRQPPFCVTHSRRRHR</sequence>
<reference evidence="2" key="1">
    <citation type="submission" date="2019-09" db="EMBL/GenBank/DDBJ databases">
        <title>Draft genome information of white flower Hibiscus syriacus.</title>
        <authorList>
            <person name="Kim Y.-M."/>
        </authorList>
    </citation>
    <scope>NUCLEOTIDE SEQUENCE [LARGE SCALE GENOMIC DNA]</scope>
    <source>
        <strain evidence="2">YM2019G1</strain>
    </source>
</reference>
<evidence type="ECO:0008006" key="4">
    <source>
        <dbReference type="Google" id="ProtNLM"/>
    </source>
</evidence>
<dbReference type="GO" id="GO:0010073">
    <property type="term" value="P:meristem maintenance"/>
    <property type="evidence" value="ECO:0007669"/>
    <property type="project" value="InterPro"/>
</dbReference>
<dbReference type="Proteomes" id="UP000436088">
    <property type="component" value="Unassembled WGS sequence"/>
</dbReference>
<organism evidence="2 3">
    <name type="scientific">Hibiscus syriacus</name>
    <name type="common">Rose of Sharon</name>
    <dbReference type="NCBI Taxonomy" id="106335"/>
    <lineage>
        <taxon>Eukaryota</taxon>
        <taxon>Viridiplantae</taxon>
        <taxon>Streptophyta</taxon>
        <taxon>Embryophyta</taxon>
        <taxon>Tracheophyta</taxon>
        <taxon>Spermatophyta</taxon>
        <taxon>Magnoliopsida</taxon>
        <taxon>eudicotyledons</taxon>
        <taxon>Gunneridae</taxon>
        <taxon>Pentapetalae</taxon>
        <taxon>rosids</taxon>
        <taxon>malvids</taxon>
        <taxon>Malvales</taxon>
        <taxon>Malvaceae</taxon>
        <taxon>Malvoideae</taxon>
        <taxon>Hibiscus</taxon>
    </lineage>
</organism>
<protein>
    <recommendedName>
        <fullName evidence="4">RNase H type-1 domain-containing protein</fullName>
    </recommendedName>
</protein>
<name>A0A6A3B464_HIBSY</name>
<feature type="compositionally biased region" description="Acidic residues" evidence="1">
    <location>
        <begin position="527"/>
        <end position="550"/>
    </location>
</feature>
<proteinExistence type="predicted"/>
<feature type="compositionally biased region" description="Polar residues" evidence="1">
    <location>
        <begin position="513"/>
        <end position="525"/>
    </location>
</feature>
<dbReference type="PANTHER" id="PTHR46033:SF8">
    <property type="entry name" value="PROTEIN MAINTENANCE OF MERISTEMS-LIKE"/>
    <property type="match status" value="1"/>
</dbReference>
<evidence type="ECO:0000313" key="2">
    <source>
        <dbReference type="EMBL" id="KAE8709839.1"/>
    </source>
</evidence>
<evidence type="ECO:0000313" key="3">
    <source>
        <dbReference type="Proteomes" id="UP000436088"/>
    </source>
</evidence>
<keyword evidence="3" id="KW-1185">Reference proteome</keyword>